<proteinExistence type="inferred from homology"/>
<comment type="similarity">
    <text evidence="1 2">Belongs to the BioY family.</text>
</comment>
<feature type="transmembrane region" description="Helical" evidence="3">
    <location>
        <begin position="113"/>
        <end position="137"/>
    </location>
</feature>
<keyword evidence="2" id="KW-0813">Transport</keyword>
<keyword evidence="5" id="KW-1185">Reference proteome</keyword>
<dbReference type="EMBL" id="JAJEKE010000002">
    <property type="protein sequence ID" value="MCQ1528799.1"/>
    <property type="molecule type" value="Genomic_DNA"/>
</dbReference>
<feature type="transmembrane region" description="Helical" evidence="3">
    <location>
        <begin position="41"/>
        <end position="73"/>
    </location>
</feature>
<dbReference type="RefSeq" id="WP_255226424.1">
    <property type="nucleotide sequence ID" value="NZ_JAJEKE010000002.1"/>
</dbReference>
<sequence>MVNLKFTTKEITLVSLFVALITIGSKITIPSPIVPFTMQWMFVALSGLLLGSRLGSISVAVYVILGLIGLPVFTKGGGIGYILSPTFGYLVGFTAAAYIIGKAAEKMKGDMSFIKVLGVMSLSLLLVYAIGVTYMYLIVNVYLGRSIPLAKAVWTGALIFMPTDMLSAALSSLLGVRIARQIKTIIQN</sequence>
<dbReference type="InterPro" id="IPR003784">
    <property type="entry name" value="BioY"/>
</dbReference>
<evidence type="ECO:0000313" key="5">
    <source>
        <dbReference type="Proteomes" id="UP001651880"/>
    </source>
</evidence>
<keyword evidence="2" id="KW-1003">Cell membrane</keyword>
<dbReference type="Pfam" id="PF02632">
    <property type="entry name" value="BioY"/>
    <property type="match status" value="1"/>
</dbReference>
<comment type="subcellular location">
    <subcellularLocation>
        <location evidence="2">Cell membrane</location>
        <topology evidence="2">Multi-pass membrane protein</topology>
    </subcellularLocation>
</comment>
<reference evidence="4 5" key="1">
    <citation type="submission" date="2021-10" db="EMBL/GenBank/DDBJ databases">
        <title>Lutispora strain m25 sp. nov., a thermophilic, non-spore-forming bacterium isolated from a lab-scale methanogenic bioreactor digesting anaerobic sludge.</title>
        <authorList>
            <person name="El Houari A."/>
            <person name="Mcdonald J."/>
        </authorList>
    </citation>
    <scope>NUCLEOTIDE SEQUENCE [LARGE SCALE GENOMIC DNA]</scope>
    <source>
        <strain evidence="5">m25</strain>
    </source>
</reference>
<keyword evidence="2 3" id="KW-0472">Membrane</keyword>
<evidence type="ECO:0000256" key="3">
    <source>
        <dbReference type="SAM" id="Phobius"/>
    </source>
</evidence>
<evidence type="ECO:0000256" key="1">
    <source>
        <dbReference type="ARBA" id="ARBA00010692"/>
    </source>
</evidence>
<gene>
    <name evidence="4" type="ORF">LJD61_04460</name>
</gene>
<name>A0ABT1NDT9_9FIRM</name>
<dbReference type="PIRSF" id="PIRSF016661">
    <property type="entry name" value="BioY"/>
    <property type="match status" value="1"/>
</dbReference>
<feature type="transmembrane region" description="Helical" evidence="3">
    <location>
        <begin position="12"/>
        <end position="29"/>
    </location>
</feature>
<feature type="transmembrane region" description="Helical" evidence="3">
    <location>
        <begin position="79"/>
        <end position="101"/>
    </location>
</feature>
<protein>
    <recommendedName>
        <fullName evidence="2">Biotin transporter</fullName>
    </recommendedName>
</protein>
<comment type="caution">
    <text evidence="4">The sequence shown here is derived from an EMBL/GenBank/DDBJ whole genome shotgun (WGS) entry which is preliminary data.</text>
</comment>
<evidence type="ECO:0000256" key="2">
    <source>
        <dbReference type="PIRNR" id="PIRNR016661"/>
    </source>
</evidence>
<dbReference type="Proteomes" id="UP001651880">
    <property type="component" value="Unassembled WGS sequence"/>
</dbReference>
<accession>A0ABT1NDT9</accession>
<evidence type="ECO:0000313" key="4">
    <source>
        <dbReference type="EMBL" id="MCQ1528799.1"/>
    </source>
</evidence>
<dbReference type="PANTHER" id="PTHR34295:SF1">
    <property type="entry name" value="BIOTIN TRANSPORTER BIOY"/>
    <property type="match status" value="1"/>
</dbReference>
<keyword evidence="3" id="KW-1133">Transmembrane helix</keyword>
<organism evidence="4 5">
    <name type="scientific">Lutispora saccharofermentans</name>
    <dbReference type="NCBI Taxonomy" id="3024236"/>
    <lineage>
        <taxon>Bacteria</taxon>
        <taxon>Bacillati</taxon>
        <taxon>Bacillota</taxon>
        <taxon>Clostridia</taxon>
        <taxon>Lutisporales</taxon>
        <taxon>Lutisporaceae</taxon>
        <taxon>Lutispora</taxon>
    </lineage>
</organism>
<keyword evidence="3" id="KW-0812">Transmembrane</keyword>
<dbReference type="Gene3D" id="1.10.1760.20">
    <property type="match status" value="1"/>
</dbReference>
<dbReference type="PANTHER" id="PTHR34295">
    <property type="entry name" value="BIOTIN TRANSPORTER BIOY"/>
    <property type="match status" value="1"/>
</dbReference>